<proteinExistence type="predicted"/>
<name>A0A1T5K007_9BACT</name>
<dbReference type="Proteomes" id="UP000190961">
    <property type="component" value="Unassembled WGS sequence"/>
</dbReference>
<dbReference type="EMBL" id="FUZU01000001">
    <property type="protein sequence ID" value="SKC56934.1"/>
    <property type="molecule type" value="Genomic_DNA"/>
</dbReference>
<dbReference type="NCBIfam" id="TIGR03083">
    <property type="entry name" value="maleylpyruvate isomerase family mycothiol-dependent enzyme"/>
    <property type="match status" value="1"/>
</dbReference>
<evidence type="ECO:0000313" key="2">
    <source>
        <dbReference type="EMBL" id="SKC56934.1"/>
    </source>
</evidence>
<dbReference type="STRING" id="688867.SAMN05660236_1655"/>
<gene>
    <name evidence="2" type="ORF">SAMN05660236_1655</name>
</gene>
<reference evidence="2 3" key="1">
    <citation type="submission" date="2017-02" db="EMBL/GenBank/DDBJ databases">
        <authorList>
            <person name="Peterson S.W."/>
        </authorList>
    </citation>
    <scope>NUCLEOTIDE SEQUENCE [LARGE SCALE GENOMIC DNA]</scope>
    <source>
        <strain evidence="2 3">DSM 25262</strain>
    </source>
</reference>
<dbReference type="OrthoDB" id="154293at2"/>
<dbReference type="InterPro" id="IPR034660">
    <property type="entry name" value="DinB/YfiT-like"/>
</dbReference>
<organism evidence="2 3">
    <name type="scientific">Ohtaekwangia koreensis</name>
    <dbReference type="NCBI Taxonomy" id="688867"/>
    <lineage>
        <taxon>Bacteria</taxon>
        <taxon>Pseudomonadati</taxon>
        <taxon>Bacteroidota</taxon>
        <taxon>Cytophagia</taxon>
        <taxon>Cytophagales</taxon>
        <taxon>Fulvivirgaceae</taxon>
        <taxon>Ohtaekwangia</taxon>
    </lineage>
</organism>
<dbReference type="Pfam" id="PF11716">
    <property type="entry name" value="MDMPI_N"/>
    <property type="match status" value="1"/>
</dbReference>
<keyword evidence="3" id="KW-1185">Reference proteome</keyword>
<dbReference type="InterPro" id="IPR024344">
    <property type="entry name" value="MDMPI_metal-binding"/>
</dbReference>
<dbReference type="SUPFAM" id="SSF109854">
    <property type="entry name" value="DinB/YfiT-like putative metalloenzymes"/>
    <property type="match status" value="1"/>
</dbReference>
<feature type="domain" description="Mycothiol-dependent maleylpyruvate isomerase metal-binding" evidence="1">
    <location>
        <begin position="15"/>
        <end position="156"/>
    </location>
</feature>
<dbReference type="InterPro" id="IPR017517">
    <property type="entry name" value="Maleyloyr_isom"/>
</dbReference>
<evidence type="ECO:0000313" key="3">
    <source>
        <dbReference type="Proteomes" id="UP000190961"/>
    </source>
</evidence>
<accession>A0A1T5K007</accession>
<dbReference type="RefSeq" id="WP_079686188.1">
    <property type="nucleotide sequence ID" value="NZ_FUZU01000001.1"/>
</dbReference>
<evidence type="ECO:0000259" key="1">
    <source>
        <dbReference type="Pfam" id="PF11716"/>
    </source>
</evidence>
<dbReference type="GO" id="GO:0046872">
    <property type="term" value="F:metal ion binding"/>
    <property type="evidence" value="ECO:0007669"/>
    <property type="project" value="InterPro"/>
</dbReference>
<sequence>MRVPISTLHLFPILDQKLIELLKSLTPEDWNKKTRAKQWTVKDIAGHLLDGNLRTLSISRDRHFGEAPENIQSYQDLINFLNRLNADWAKAMKRLSPVVLIDLLETTGHAYYTHLASLDPMDEAIFSVAWAGEDKSFNWFHIAREYTEKWHHQQQIREAVDKPGITMRILYFPVLDTFMQALPHHYRSTPAPEGTVVRVHITGEAGGQWSVIHKGDAWKFTEPTEAADCEIIIPGDDAWKLFTKGLSTAEAESVIQVNGHVEFGKPIFTMLAVMA</sequence>
<dbReference type="Gene3D" id="1.20.120.450">
    <property type="entry name" value="dinb family like domain"/>
    <property type="match status" value="1"/>
</dbReference>
<protein>
    <submittedName>
        <fullName evidence="2">TIGR03083 family protein</fullName>
    </submittedName>
</protein>
<dbReference type="AlphaFoldDB" id="A0A1T5K007"/>